<feature type="binding site" evidence="8">
    <location>
        <position position="135"/>
    </location>
    <ligand>
        <name>glyoxylate</name>
        <dbReference type="ChEBI" id="CHEBI:36655"/>
    </ligand>
</feature>
<feature type="binding site" evidence="8">
    <location>
        <position position="265"/>
    </location>
    <ligand>
        <name>glyoxylate</name>
        <dbReference type="ChEBI" id="CHEBI:36655"/>
    </ligand>
</feature>
<protein>
    <recommendedName>
        <fullName evidence="2">(S)-2-hydroxy-acid oxidase</fullName>
        <ecNumber evidence="2">1.1.3.15</ecNumber>
    </recommendedName>
</protein>
<feature type="binding site" evidence="8">
    <location>
        <position position="111"/>
    </location>
    <ligand>
        <name>FMN</name>
        <dbReference type="ChEBI" id="CHEBI:58210"/>
    </ligand>
</feature>
<comment type="catalytic activity">
    <reaction evidence="5">
        <text>a (2S)-2-hydroxycarboxylate + O2 = a 2-oxocarboxylate + H2O2</text>
        <dbReference type="Rhea" id="RHEA:16789"/>
        <dbReference type="ChEBI" id="CHEBI:15379"/>
        <dbReference type="ChEBI" id="CHEBI:16240"/>
        <dbReference type="ChEBI" id="CHEBI:35179"/>
        <dbReference type="ChEBI" id="CHEBI:58123"/>
        <dbReference type="EC" id="1.1.3.15"/>
    </reaction>
    <physiologicalReaction direction="left-to-right" evidence="5">
        <dbReference type="Rhea" id="RHEA:16790"/>
    </physiologicalReaction>
</comment>
<dbReference type="AlphaFoldDB" id="A0A2G8JSP5"/>
<dbReference type="Gene3D" id="3.20.20.70">
    <property type="entry name" value="Aldolase class I"/>
    <property type="match status" value="1"/>
</dbReference>
<evidence type="ECO:0000256" key="3">
    <source>
        <dbReference type="ARBA" id="ARBA00023002"/>
    </source>
</evidence>
<dbReference type="GO" id="GO:0001561">
    <property type="term" value="P:fatty acid alpha-oxidation"/>
    <property type="evidence" value="ECO:0007669"/>
    <property type="project" value="TreeGrafter"/>
</dbReference>
<evidence type="ECO:0000256" key="1">
    <source>
        <dbReference type="ARBA" id="ARBA00001917"/>
    </source>
</evidence>
<evidence type="ECO:0000313" key="11">
    <source>
        <dbReference type="Proteomes" id="UP000230750"/>
    </source>
</evidence>
<dbReference type="GO" id="GO:0010181">
    <property type="term" value="F:FMN binding"/>
    <property type="evidence" value="ECO:0007669"/>
    <property type="project" value="InterPro"/>
</dbReference>
<comment type="catalytic activity">
    <reaction evidence="6">
        <text>2-hydroxyoctanoate + O2 = 2-oxooctanoate + H2O2</text>
        <dbReference type="Rhea" id="RHEA:67940"/>
        <dbReference type="ChEBI" id="CHEBI:15379"/>
        <dbReference type="ChEBI" id="CHEBI:16240"/>
        <dbReference type="ChEBI" id="CHEBI:133514"/>
        <dbReference type="ChEBI" id="CHEBI:176689"/>
    </reaction>
    <physiologicalReaction direction="left-to-right" evidence="6">
        <dbReference type="Rhea" id="RHEA:67941"/>
    </physiologicalReaction>
</comment>
<dbReference type="STRING" id="307972.A0A2G8JSP5"/>
<feature type="binding site" evidence="8">
    <location>
        <position position="263"/>
    </location>
    <ligand>
        <name>glyoxylate</name>
        <dbReference type="ChEBI" id="CHEBI:36655"/>
    </ligand>
</feature>
<comment type="cofactor">
    <cofactor evidence="1">
        <name>FMN</name>
        <dbReference type="ChEBI" id="CHEBI:58210"/>
    </cofactor>
</comment>
<evidence type="ECO:0000256" key="5">
    <source>
        <dbReference type="ARBA" id="ARBA00029325"/>
    </source>
</evidence>
<comment type="similarity">
    <text evidence="4">Belongs to the FMN-dependent alpha-hydroxy acid dehydrogenase family.</text>
</comment>
<organism evidence="10 11">
    <name type="scientific">Stichopus japonicus</name>
    <name type="common">Sea cucumber</name>
    <dbReference type="NCBI Taxonomy" id="307972"/>
    <lineage>
        <taxon>Eukaryota</taxon>
        <taxon>Metazoa</taxon>
        <taxon>Echinodermata</taxon>
        <taxon>Eleutherozoa</taxon>
        <taxon>Echinozoa</taxon>
        <taxon>Holothuroidea</taxon>
        <taxon>Aspidochirotacea</taxon>
        <taxon>Aspidochirotida</taxon>
        <taxon>Stichopodidae</taxon>
        <taxon>Apostichopus</taxon>
    </lineage>
</organism>
<evidence type="ECO:0000256" key="7">
    <source>
        <dbReference type="PIRSR" id="PIRSR000138-1"/>
    </source>
</evidence>
<feature type="binding site" evidence="8">
    <location>
        <begin position="82"/>
        <end position="84"/>
    </location>
    <ligand>
        <name>FMN</name>
        <dbReference type="ChEBI" id="CHEBI:58210"/>
    </ligand>
</feature>
<evidence type="ECO:0000313" key="10">
    <source>
        <dbReference type="EMBL" id="PIK38784.1"/>
    </source>
</evidence>
<dbReference type="PANTHER" id="PTHR10578:SF149">
    <property type="entry name" value="2-HYDROXYACID OXIDASE 2"/>
    <property type="match status" value="1"/>
</dbReference>
<evidence type="ECO:0000259" key="9">
    <source>
        <dbReference type="PROSITE" id="PS51349"/>
    </source>
</evidence>
<dbReference type="GO" id="GO:0003973">
    <property type="term" value="F:(S)-2-hydroxy-acid oxidase activity"/>
    <property type="evidence" value="ECO:0007669"/>
    <property type="project" value="UniProtKB-EC"/>
</dbReference>
<dbReference type="InterPro" id="IPR037396">
    <property type="entry name" value="FMN_HAD"/>
</dbReference>
<dbReference type="GO" id="GO:0005782">
    <property type="term" value="C:peroxisomal matrix"/>
    <property type="evidence" value="ECO:0007669"/>
    <property type="project" value="TreeGrafter"/>
</dbReference>
<dbReference type="Pfam" id="PF01070">
    <property type="entry name" value="FMN_dh"/>
    <property type="match status" value="1"/>
</dbReference>
<dbReference type="PANTHER" id="PTHR10578">
    <property type="entry name" value="S -2-HYDROXY-ACID OXIDASE-RELATED"/>
    <property type="match status" value="1"/>
</dbReference>
<evidence type="ECO:0000256" key="8">
    <source>
        <dbReference type="PIRSR" id="PIRSR000138-2"/>
    </source>
</evidence>
<keyword evidence="8" id="KW-0288">FMN</keyword>
<comment type="caution">
    <text evidence="10">The sequence shown here is derived from an EMBL/GenBank/DDBJ whole genome shotgun (WGS) entry which is preliminary data.</text>
</comment>
<keyword evidence="11" id="KW-1185">Reference proteome</keyword>
<dbReference type="PIRSF" id="PIRSF000138">
    <property type="entry name" value="Al-hdrx_acd_dh"/>
    <property type="match status" value="1"/>
</dbReference>
<feature type="binding site" evidence="8">
    <location>
        <position position="268"/>
    </location>
    <ligand>
        <name>glyoxylate</name>
        <dbReference type="ChEBI" id="CHEBI:36655"/>
    </ligand>
</feature>
<sequence length="376" mass="41916">MDGGDRRLCNVLDYENYAKEKLNDFAWVYYSSGVNRQQTIHDSRLAFQRYRFRPRVLRDVSTINLTTSVLGEPIAIPFCIGPTAAHAFANYGKEIATGKAADETNTLMVLSSSSMTRIEELRNQVPKGLFWMQTYLFKDKRVTLSNIRRAEAANFKALVVTIDSSGLGQNPIYSEYRWELEKLRESPNLRLVNYDNDFLVASPEDKLLTGYAAEQINGSSSSLDDVKWLRSVTKLPIILKGILNSSVAKKAAESGLADGILVSAHGGRQLDSVPAPIEVLQEIVEAVRGTGVEVYMDGGIRTGTDILKALSLGARAVFLGRPVIWGLSVNESHLCKTAILHFSSTKEATFHQTCKEKQQQQQHHQQQQYNQLTATE</sequence>
<dbReference type="Proteomes" id="UP000230750">
    <property type="component" value="Unassembled WGS sequence"/>
</dbReference>
<evidence type="ECO:0000256" key="6">
    <source>
        <dbReference type="ARBA" id="ARBA00029327"/>
    </source>
</evidence>
<keyword evidence="3" id="KW-0560">Oxidoreductase</keyword>
<dbReference type="EMBL" id="MRZV01001314">
    <property type="protein sequence ID" value="PIK38784.1"/>
    <property type="molecule type" value="Genomic_DNA"/>
</dbReference>
<evidence type="ECO:0000256" key="2">
    <source>
        <dbReference type="ARBA" id="ARBA00013087"/>
    </source>
</evidence>
<dbReference type="InterPro" id="IPR012133">
    <property type="entry name" value="Alpha-hydoxy_acid_DH_FMN"/>
</dbReference>
<dbReference type="OrthoDB" id="25826at2759"/>
<proteinExistence type="inferred from homology"/>
<feature type="binding site" evidence="8">
    <location>
        <position position="133"/>
    </location>
    <ligand>
        <name>FMN</name>
        <dbReference type="ChEBI" id="CHEBI:58210"/>
    </ligand>
</feature>
<dbReference type="InterPro" id="IPR000262">
    <property type="entry name" value="FMN-dep_DH"/>
</dbReference>
<feature type="binding site" evidence="8">
    <location>
        <begin position="297"/>
        <end position="301"/>
    </location>
    <ligand>
        <name>FMN</name>
        <dbReference type="ChEBI" id="CHEBI:58210"/>
    </ligand>
</feature>
<dbReference type="InterPro" id="IPR013785">
    <property type="entry name" value="Aldolase_TIM"/>
</dbReference>
<feature type="domain" description="FMN hydroxy acid dehydrogenase" evidence="9">
    <location>
        <begin position="3"/>
        <end position="371"/>
    </location>
</feature>
<name>A0A2G8JSP5_STIJA</name>
<gene>
    <name evidence="10" type="ORF">BSL78_24379</name>
</gene>
<dbReference type="FunFam" id="3.20.20.70:FF:000056">
    <property type="entry name" value="hydroxyacid oxidase 2"/>
    <property type="match status" value="1"/>
</dbReference>
<dbReference type="CDD" id="cd02809">
    <property type="entry name" value="alpha_hydroxyacid_oxid_FMN"/>
    <property type="match status" value="1"/>
</dbReference>
<feature type="binding site" evidence="8">
    <location>
        <position position="161"/>
    </location>
    <ligand>
        <name>FMN</name>
        <dbReference type="ChEBI" id="CHEBI:58210"/>
    </ligand>
</feature>
<feature type="active site" description="Proton acceptor" evidence="7">
    <location>
        <position position="265"/>
    </location>
</feature>
<dbReference type="SUPFAM" id="SSF51395">
    <property type="entry name" value="FMN-linked oxidoreductases"/>
    <property type="match status" value="1"/>
</dbReference>
<accession>A0A2G8JSP5</accession>
<feature type="binding site" evidence="8">
    <location>
        <position position="29"/>
    </location>
    <ligand>
        <name>glyoxylate</name>
        <dbReference type="ChEBI" id="CHEBI:36655"/>
    </ligand>
</feature>
<evidence type="ECO:0000256" key="4">
    <source>
        <dbReference type="ARBA" id="ARBA00024042"/>
    </source>
</evidence>
<feature type="binding site" evidence="8">
    <location>
        <begin position="320"/>
        <end position="321"/>
    </location>
    <ligand>
        <name>FMN</name>
        <dbReference type="ChEBI" id="CHEBI:58210"/>
    </ligand>
</feature>
<keyword evidence="8" id="KW-0285">Flavoprotein</keyword>
<feature type="binding site" evidence="8">
    <location>
        <position position="240"/>
    </location>
    <ligand>
        <name>FMN</name>
        <dbReference type="ChEBI" id="CHEBI:58210"/>
    </ligand>
</feature>
<dbReference type="PROSITE" id="PS51349">
    <property type="entry name" value="FMN_HYDROXY_ACID_DH_2"/>
    <property type="match status" value="1"/>
</dbReference>
<reference evidence="10 11" key="1">
    <citation type="journal article" date="2017" name="PLoS Biol.">
        <title>The sea cucumber genome provides insights into morphological evolution and visceral regeneration.</title>
        <authorList>
            <person name="Zhang X."/>
            <person name="Sun L."/>
            <person name="Yuan J."/>
            <person name="Sun Y."/>
            <person name="Gao Y."/>
            <person name="Zhang L."/>
            <person name="Li S."/>
            <person name="Dai H."/>
            <person name="Hamel J.F."/>
            <person name="Liu C."/>
            <person name="Yu Y."/>
            <person name="Liu S."/>
            <person name="Lin W."/>
            <person name="Guo K."/>
            <person name="Jin S."/>
            <person name="Xu P."/>
            <person name="Storey K.B."/>
            <person name="Huan P."/>
            <person name="Zhang T."/>
            <person name="Zhou Y."/>
            <person name="Zhang J."/>
            <person name="Lin C."/>
            <person name="Li X."/>
            <person name="Xing L."/>
            <person name="Huo D."/>
            <person name="Sun M."/>
            <person name="Wang L."/>
            <person name="Mercier A."/>
            <person name="Li F."/>
            <person name="Yang H."/>
            <person name="Xiang J."/>
        </authorList>
    </citation>
    <scope>NUCLEOTIDE SEQUENCE [LARGE SCALE GENOMIC DNA]</scope>
    <source>
        <strain evidence="10">Shaxun</strain>
        <tissue evidence="10">Muscle</tissue>
    </source>
</reference>
<dbReference type="EC" id="1.1.3.15" evidence="2"/>